<feature type="domain" description="ABC3 transporter permease C-terminal" evidence="9">
    <location>
        <begin position="275"/>
        <end position="408"/>
    </location>
</feature>
<keyword evidence="5 8" id="KW-0812">Transmembrane</keyword>
<evidence type="ECO:0000256" key="2">
    <source>
        <dbReference type="ARBA" id="ARBA00005236"/>
    </source>
</evidence>
<evidence type="ECO:0000259" key="10">
    <source>
        <dbReference type="Pfam" id="PF12704"/>
    </source>
</evidence>
<dbReference type="PANTHER" id="PTHR30489:SF0">
    <property type="entry name" value="LIPOPROTEIN-RELEASING SYSTEM TRANSMEMBRANE PROTEIN LOLE"/>
    <property type="match status" value="1"/>
</dbReference>
<sequence>MFFSAFERLMAFRYLRARRQEGFISVIAGFSFLGIALGVATLIIVMAVMNGFRAELLGRILGLNGHLTISAPAGMGVPDYGGLTEKLKKNPDVVYAAPMVEGQVMVSANGIAGGAQVRGMRSEDLQARTLISSNIRSGKLEDFKDDGVFVGTRMAYRMGLKVGDPITVISPSGESTAFGSVPRMKTYTVSGLFEVGMFEYDNSYVYMPMQAAQVFFRLPNAATGIEIMLSNPDKAKQVAGVLWGIVEQPLRVVDWQQANSTFFAAIQVERNVMFLILTLIIIVASFNIVSSMIMLVKDKGRDIAVLRTMGATRGAIMRIFLMSGASIGVIGTLAGTLLGVAFCVNIEEIRQFLQTLLNTQLFPGEIYFLTRMPAKMEINEVVQVVTMALSLTVLATIYPAWRAARLDPVEALRYE</sequence>
<feature type="transmembrane region" description="Helical" evidence="8">
    <location>
        <begin position="381"/>
        <end position="401"/>
    </location>
</feature>
<evidence type="ECO:0000256" key="7">
    <source>
        <dbReference type="ARBA" id="ARBA00023136"/>
    </source>
</evidence>
<dbReference type="InterPro" id="IPR025857">
    <property type="entry name" value="MacB_PCD"/>
</dbReference>
<keyword evidence="6 8" id="KW-1133">Transmembrane helix</keyword>
<feature type="transmembrane region" description="Helical" evidence="8">
    <location>
        <begin position="316"/>
        <end position="344"/>
    </location>
</feature>
<dbReference type="Proteomes" id="UP001597295">
    <property type="component" value="Unassembled WGS sequence"/>
</dbReference>
<keyword evidence="11" id="KW-0449">Lipoprotein</keyword>
<dbReference type="EMBL" id="JBHUIP010000001">
    <property type="protein sequence ID" value="MFD2261288.1"/>
    <property type="molecule type" value="Genomic_DNA"/>
</dbReference>
<feature type="transmembrane region" description="Helical" evidence="8">
    <location>
        <begin position="23"/>
        <end position="49"/>
    </location>
</feature>
<dbReference type="PANTHER" id="PTHR30489">
    <property type="entry name" value="LIPOPROTEIN-RELEASING SYSTEM TRANSMEMBRANE PROTEIN LOLE"/>
    <property type="match status" value="1"/>
</dbReference>
<comment type="similarity">
    <text evidence="2">Belongs to the ABC-4 integral membrane protein family. LolC/E subfamily.</text>
</comment>
<evidence type="ECO:0000313" key="11">
    <source>
        <dbReference type="EMBL" id="MFD2261288.1"/>
    </source>
</evidence>
<keyword evidence="12" id="KW-1185">Reference proteome</keyword>
<evidence type="ECO:0000256" key="6">
    <source>
        <dbReference type="ARBA" id="ARBA00022989"/>
    </source>
</evidence>
<evidence type="ECO:0000259" key="9">
    <source>
        <dbReference type="Pfam" id="PF02687"/>
    </source>
</evidence>
<dbReference type="InterPro" id="IPR003838">
    <property type="entry name" value="ABC3_permease_C"/>
</dbReference>
<accession>A0ABW5DLC8</accession>
<keyword evidence="7 8" id="KW-0472">Membrane</keyword>
<comment type="subcellular location">
    <subcellularLocation>
        <location evidence="1">Cell membrane</location>
        <topology evidence="1">Multi-pass membrane protein</topology>
    </subcellularLocation>
</comment>
<keyword evidence="3" id="KW-0813">Transport</keyword>
<evidence type="ECO:0000256" key="4">
    <source>
        <dbReference type="ARBA" id="ARBA00022475"/>
    </source>
</evidence>
<feature type="transmembrane region" description="Helical" evidence="8">
    <location>
        <begin position="272"/>
        <end position="296"/>
    </location>
</feature>
<evidence type="ECO:0000256" key="5">
    <source>
        <dbReference type="ARBA" id="ARBA00022692"/>
    </source>
</evidence>
<evidence type="ECO:0000256" key="3">
    <source>
        <dbReference type="ARBA" id="ARBA00022448"/>
    </source>
</evidence>
<organism evidence="11 12">
    <name type="scientific">Lacibacterium aquatile</name>
    <dbReference type="NCBI Taxonomy" id="1168082"/>
    <lineage>
        <taxon>Bacteria</taxon>
        <taxon>Pseudomonadati</taxon>
        <taxon>Pseudomonadota</taxon>
        <taxon>Alphaproteobacteria</taxon>
        <taxon>Rhodospirillales</taxon>
        <taxon>Rhodospirillaceae</taxon>
    </lineage>
</organism>
<dbReference type="NCBIfam" id="TIGR02212">
    <property type="entry name" value="lolCE"/>
    <property type="match status" value="1"/>
</dbReference>
<reference evidence="12" key="1">
    <citation type="journal article" date="2019" name="Int. J. Syst. Evol. Microbiol.">
        <title>The Global Catalogue of Microorganisms (GCM) 10K type strain sequencing project: providing services to taxonomists for standard genome sequencing and annotation.</title>
        <authorList>
            <consortium name="The Broad Institute Genomics Platform"/>
            <consortium name="The Broad Institute Genome Sequencing Center for Infectious Disease"/>
            <person name="Wu L."/>
            <person name="Ma J."/>
        </authorList>
    </citation>
    <scope>NUCLEOTIDE SEQUENCE [LARGE SCALE GENOMIC DNA]</scope>
    <source>
        <strain evidence="12">CGMCC 1.19062</strain>
    </source>
</reference>
<dbReference type="InterPro" id="IPR051447">
    <property type="entry name" value="Lipoprotein-release_system"/>
</dbReference>
<dbReference type="Pfam" id="PF12704">
    <property type="entry name" value="MacB_PCD"/>
    <property type="match status" value="1"/>
</dbReference>
<dbReference type="Pfam" id="PF02687">
    <property type="entry name" value="FtsX"/>
    <property type="match status" value="1"/>
</dbReference>
<protein>
    <submittedName>
        <fullName evidence="11">Lipoprotein-releasing ABC transporter permease subunit</fullName>
    </submittedName>
</protein>
<dbReference type="InterPro" id="IPR011925">
    <property type="entry name" value="LolCE_TM"/>
</dbReference>
<gene>
    <name evidence="11" type="ORF">ACFSM5_00190</name>
</gene>
<comment type="caution">
    <text evidence="11">The sequence shown here is derived from an EMBL/GenBank/DDBJ whole genome shotgun (WGS) entry which is preliminary data.</text>
</comment>
<name>A0ABW5DLC8_9PROT</name>
<evidence type="ECO:0000313" key="12">
    <source>
        <dbReference type="Proteomes" id="UP001597295"/>
    </source>
</evidence>
<proteinExistence type="inferred from homology"/>
<evidence type="ECO:0000256" key="8">
    <source>
        <dbReference type="SAM" id="Phobius"/>
    </source>
</evidence>
<feature type="domain" description="MacB-like periplasmic core" evidence="10">
    <location>
        <begin position="31"/>
        <end position="239"/>
    </location>
</feature>
<keyword evidence="4" id="KW-1003">Cell membrane</keyword>
<evidence type="ECO:0000256" key="1">
    <source>
        <dbReference type="ARBA" id="ARBA00004651"/>
    </source>
</evidence>
<dbReference type="RefSeq" id="WP_379874489.1">
    <property type="nucleotide sequence ID" value="NZ_JBHUIP010000001.1"/>
</dbReference>